<evidence type="ECO:0000313" key="7">
    <source>
        <dbReference type="Proteomes" id="UP000006514"/>
    </source>
</evidence>
<evidence type="ECO:0000256" key="3">
    <source>
        <dbReference type="SAM" id="MobiDB-lite"/>
    </source>
</evidence>
<dbReference type="SUPFAM" id="SSF54768">
    <property type="entry name" value="dsRNA-binding domain-like"/>
    <property type="match status" value="1"/>
</dbReference>
<dbReference type="eggNOG" id="ENOG502SNSJ">
    <property type="taxonomic scope" value="Eukaryota"/>
</dbReference>
<evidence type="ECO:0000259" key="4">
    <source>
        <dbReference type="PROSITE" id="PS50137"/>
    </source>
</evidence>
<dbReference type="InterPro" id="IPR036389">
    <property type="entry name" value="RNase_III_sf"/>
</dbReference>
<dbReference type="OrthoDB" id="2392202at2759"/>
<keyword evidence="1 2" id="KW-0694">RNA-binding</keyword>
<dbReference type="InterPro" id="IPR000999">
    <property type="entry name" value="RNase_III_dom"/>
</dbReference>
<feature type="region of interest" description="Disordered" evidence="3">
    <location>
        <begin position="138"/>
        <end position="161"/>
    </location>
</feature>
<dbReference type="Proteomes" id="UP000006514">
    <property type="component" value="Unassembled WGS sequence"/>
</dbReference>
<dbReference type="Gene3D" id="1.10.1520.10">
    <property type="entry name" value="Ribonuclease III domain"/>
    <property type="match status" value="1"/>
</dbReference>
<dbReference type="EMBL" id="JH688352">
    <property type="protein sequence ID" value="EJD33232.1"/>
    <property type="molecule type" value="Genomic_DNA"/>
</dbReference>
<dbReference type="InterPro" id="IPR014720">
    <property type="entry name" value="dsRBD_dom"/>
</dbReference>
<dbReference type="CDD" id="cd00593">
    <property type="entry name" value="RIBOc"/>
    <property type="match status" value="1"/>
</dbReference>
<dbReference type="GO" id="GO:0004525">
    <property type="term" value="F:ribonuclease III activity"/>
    <property type="evidence" value="ECO:0007669"/>
    <property type="project" value="InterPro"/>
</dbReference>
<sequence>MLPLRVNPALPALSADGLLSVFTHPSLAISAEIPNNARFQKVGDIALQYAIVRLVWARGPEPPDKALEEEIHTLLSDENIAEWAKEYRLRERLRFGPEVAASVGKSAELVALFKAYAGAVDRELGPAVLTRWIEDLINAPPPTEAQPPPTAPPPGPPAKAGAFSARLNEMSQLHKHKLDFKAESAGPSHNLTWTMHVFIDGAQEASGHGSSKAAAKEDAARMVCWKRNWKI</sequence>
<name>J0D3G9_AURST</name>
<feature type="domain" description="DRBM" evidence="4">
    <location>
        <begin position="162"/>
        <end position="221"/>
    </location>
</feature>
<evidence type="ECO:0000313" key="6">
    <source>
        <dbReference type="EMBL" id="EJD33232.1"/>
    </source>
</evidence>
<reference evidence="7" key="1">
    <citation type="journal article" date="2012" name="Science">
        <title>The Paleozoic origin of enzymatic lignin decomposition reconstructed from 31 fungal genomes.</title>
        <authorList>
            <person name="Floudas D."/>
            <person name="Binder M."/>
            <person name="Riley R."/>
            <person name="Barry K."/>
            <person name="Blanchette R.A."/>
            <person name="Henrissat B."/>
            <person name="Martinez A.T."/>
            <person name="Otillar R."/>
            <person name="Spatafora J.W."/>
            <person name="Yadav J.S."/>
            <person name="Aerts A."/>
            <person name="Benoit I."/>
            <person name="Boyd A."/>
            <person name="Carlson A."/>
            <person name="Copeland A."/>
            <person name="Coutinho P.M."/>
            <person name="de Vries R.P."/>
            <person name="Ferreira P."/>
            <person name="Findley K."/>
            <person name="Foster B."/>
            <person name="Gaskell J."/>
            <person name="Glotzer D."/>
            <person name="Gorecki P."/>
            <person name="Heitman J."/>
            <person name="Hesse C."/>
            <person name="Hori C."/>
            <person name="Igarashi K."/>
            <person name="Jurgens J.A."/>
            <person name="Kallen N."/>
            <person name="Kersten P."/>
            <person name="Kohler A."/>
            <person name="Kuees U."/>
            <person name="Kumar T.K.A."/>
            <person name="Kuo A."/>
            <person name="LaButti K."/>
            <person name="Larrondo L.F."/>
            <person name="Lindquist E."/>
            <person name="Ling A."/>
            <person name="Lombard V."/>
            <person name="Lucas S."/>
            <person name="Lundell T."/>
            <person name="Martin R."/>
            <person name="McLaughlin D.J."/>
            <person name="Morgenstern I."/>
            <person name="Morin E."/>
            <person name="Murat C."/>
            <person name="Nagy L.G."/>
            <person name="Nolan M."/>
            <person name="Ohm R.A."/>
            <person name="Patyshakuliyeva A."/>
            <person name="Rokas A."/>
            <person name="Ruiz-Duenas F.J."/>
            <person name="Sabat G."/>
            <person name="Salamov A."/>
            <person name="Samejima M."/>
            <person name="Schmutz J."/>
            <person name="Slot J.C."/>
            <person name="St John F."/>
            <person name="Stenlid J."/>
            <person name="Sun H."/>
            <person name="Sun S."/>
            <person name="Syed K."/>
            <person name="Tsang A."/>
            <person name="Wiebenga A."/>
            <person name="Young D."/>
            <person name="Pisabarro A."/>
            <person name="Eastwood D.C."/>
            <person name="Martin F."/>
            <person name="Cullen D."/>
            <person name="Grigoriev I.V."/>
            <person name="Hibbett D.S."/>
        </authorList>
    </citation>
    <scope>NUCLEOTIDE SEQUENCE [LARGE SCALE GENOMIC DNA]</scope>
    <source>
        <strain evidence="7">TFB10046</strain>
    </source>
</reference>
<keyword evidence="7" id="KW-1185">Reference proteome</keyword>
<evidence type="ECO:0000256" key="2">
    <source>
        <dbReference type="PROSITE-ProRule" id="PRU00266"/>
    </source>
</evidence>
<dbReference type="KEGG" id="adl:AURDEDRAFT_117912"/>
<protein>
    <recommendedName>
        <fullName evidence="8">DRBM domain-containing protein</fullName>
    </recommendedName>
</protein>
<gene>
    <name evidence="6" type="ORF">AURDEDRAFT_117912</name>
</gene>
<evidence type="ECO:0000256" key="1">
    <source>
        <dbReference type="ARBA" id="ARBA00022884"/>
    </source>
</evidence>
<dbReference type="PROSITE" id="PS50142">
    <property type="entry name" value="RNASE_3_2"/>
    <property type="match status" value="1"/>
</dbReference>
<dbReference type="GO" id="GO:0006396">
    <property type="term" value="P:RNA processing"/>
    <property type="evidence" value="ECO:0007669"/>
    <property type="project" value="InterPro"/>
</dbReference>
<dbReference type="SUPFAM" id="SSF69065">
    <property type="entry name" value="RNase III domain-like"/>
    <property type="match status" value="1"/>
</dbReference>
<dbReference type="Pfam" id="PF00035">
    <property type="entry name" value="dsrm"/>
    <property type="match status" value="1"/>
</dbReference>
<accession>J0D3G9</accession>
<dbReference type="PROSITE" id="PS50137">
    <property type="entry name" value="DS_RBD"/>
    <property type="match status" value="1"/>
</dbReference>
<proteinExistence type="predicted"/>
<dbReference type="AlphaFoldDB" id="J0D3G9"/>
<feature type="domain" description="RNase III" evidence="5">
    <location>
        <begin position="1"/>
        <end position="125"/>
    </location>
</feature>
<dbReference type="OMA" id="KVEWNAG"/>
<dbReference type="SMART" id="SM00358">
    <property type="entry name" value="DSRM"/>
    <property type="match status" value="1"/>
</dbReference>
<organism evidence="6 7">
    <name type="scientific">Auricularia subglabra (strain TFB-10046 / SS5)</name>
    <name type="common">White-rot fungus</name>
    <name type="synonym">Auricularia delicata (strain TFB10046)</name>
    <dbReference type="NCBI Taxonomy" id="717982"/>
    <lineage>
        <taxon>Eukaryota</taxon>
        <taxon>Fungi</taxon>
        <taxon>Dikarya</taxon>
        <taxon>Basidiomycota</taxon>
        <taxon>Agaricomycotina</taxon>
        <taxon>Agaricomycetes</taxon>
        <taxon>Auriculariales</taxon>
        <taxon>Auriculariaceae</taxon>
        <taxon>Auricularia</taxon>
    </lineage>
</organism>
<dbReference type="InParanoid" id="J0D3G9"/>
<evidence type="ECO:0000259" key="5">
    <source>
        <dbReference type="PROSITE" id="PS50142"/>
    </source>
</evidence>
<dbReference type="GO" id="GO:0003723">
    <property type="term" value="F:RNA binding"/>
    <property type="evidence" value="ECO:0007669"/>
    <property type="project" value="UniProtKB-UniRule"/>
</dbReference>
<dbReference type="Gene3D" id="3.30.160.20">
    <property type="match status" value="1"/>
</dbReference>
<evidence type="ECO:0008006" key="8">
    <source>
        <dbReference type="Google" id="ProtNLM"/>
    </source>
</evidence>
<feature type="compositionally biased region" description="Pro residues" evidence="3">
    <location>
        <begin position="139"/>
        <end position="157"/>
    </location>
</feature>